<evidence type="ECO:0000256" key="4">
    <source>
        <dbReference type="ARBA" id="ARBA00011245"/>
    </source>
</evidence>
<dbReference type="Proteomes" id="UP000007488">
    <property type="component" value="Chromosome"/>
</dbReference>
<dbReference type="HAMAP" id="MF_00260">
    <property type="entry name" value="Porphobil_deam"/>
    <property type="match status" value="1"/>
</dbReference>
<evidence type="ECO:0000256" key="6">
    <source>
        <dbReference type="ARBA" id="ARBA00023244"/>
    </source>
</evidence>
<dbReference type="SUPFAM" id="SSF53850">
    <property type="entry name" value="Periplasmic binding protein-like II"/>
    <property type="match status" value="1"/>
</dbReference>
<sequence>MKTIRIGTRESKLAIWQAEWVKDSLTSIYPGIDCVLVPKKTKGDKIPDIPLPKIGDKGFFTEELEQALLTGEIDLAVHSLKDLPVELPQGLSIAAYGERHDPRDVFFGKEGLPLAELPAGSMIGTSSLRRQCQLKYQRADLNFCDLRGNLDTRWDKLQNSRDMAGIVLAAAGALRLGWQDRITEFLAEDVVLPAVGQGIIAIETASHRTEIRQILQPLNHRPSELAGRAERSFLRSLGGGCQTPIAALAKVQEDRIQVTGMVAGMDGKNILKVTAEGFDPEQTGADAAAQIKCLGANNLLKEIQG</sequence>
<dbReference type="PANTHER" id="PTHR11557:SF0">
    <property type="entry name" value="PORPHOBILINOGEN DEAMINASE"/>
    <property type="match status" value="1"/>
</dbReference>
<comment type="catalytic activity">
    <reaction evidence="7 8">
        <text>4 porphobilinogen + H2O = hydroxymethylbilane + 4 NH4(+)</text>
        <dbReference type="Rhea" id="RHEA:13185"/>
        <dbReference type="ChEBI" id="CHEBI:15377"/>
        <dbReference type="ChEBI" id="CHEBI:28938"/>
        <dbReference type="ChEBI" id="CHEBI:57845"/>
        <dbReference type="ChEBI" id="CHEBI:58126"/>
        <dbReference type="EC" id="2.5.1.61"/>
    </reaction>
</comment>
<dbReference type="Pfam" id="PF03900">
    <property type="entry name" value="Porphobil_deamC"/>
    <property type="match status" value="1"/>
</dbReference>
<dbReference type="EC" id="2.5.1.61" evidence="8"/>
<keyword evidence="6 8" id="KW-0627">Porphyrin biosynthesis</keyword>
<dbReference type="eggNOG" id="COG0181">
    <property type="taxonomic scope" value="Bacteria"/>
</dbReference>
<comment type="similarity">
    <text evidence="3 8">Belongs to the HMBS family.</text>
</comment>
<dbReference type="EMBL" id="CP002547">
    <property type="protein sequence ID" value="ADY57380.1"/>
    <property type="molecule type" value="Genomic_DNA"/>
</dbReference>
<dbReference type="PROSITE" id="PS00533">
    <property type="entry name" value="PORPHOBILINOGEN_DEAM"/>
    <property type="match status" value="1"/>
</dbReference>
<dbReference type="FunFam" id="3.40.190.10:FF:000004">
    <property type="entry name" value="Porphobilinogen deaminase"/>
    <property type="match status" value="1"/>
</dbReference>
<evidence type="ECO:0000256" key="1">
    <source>
        <dbReference type="ARBA" id="ARBA00002869"/>
    </source>
</evidence>
<dbReference type="KEGG" id="sgy:Sgly_3113"/>
<dbReference type="GO" id="GO:0004418">
    <property type="term" value="F:hydroxymethylbilane synthase activity"/>
    <property type="evidence" value="ECO:0007669"/>
    <property type="project" value="UniProtKB-UniRule"/>
</dbReference>
<dbReference type="InterPro" id="IPR000860">
    <property type="entry name" value="HemC"/>
</dbReference>
<dbReference type="AlphaFoldDB" id="F0T109"/>
<comment type="function">
    <text evidence="1 8">Tetrapolymerization of the monopyrrole PBG into the hydroxymethylbilane pre-uroporphyrinogen in several discrete steps.</text>
</comment>
<evidence type="ECO:0000313" key="12">
    <source>
        <dbReference type="Proteomes" id="UP000007488"/>
    </source>
</evidence>
<evidence type="ECO:0000256" key="8">
    <source>
        <dbReference type="HAMAP-Rule" id="MF_00260"/>
    </source>
</evidence>
<dbReference type="PIRSF" id="PIRSF001438">
    <property type="entry name" value="4pyrrol_synth_OHMeBilane_synth"/>
    <property type="match status" value="1"/>
</dbReference>
<dbReference type="InterPro" id="IPR022417">
    <property type="entry name" value="Porphobilin_deaminase_N"/>
</dbReference>
<dbReference type="HOGENOM" id="CLU_019704_0_2_9"/>
<proteinExistence type="inferred from homology"/>
<evidence type="ECO:0000256" key="7">
    <source>
        <dbReference type="ARBA" id="ARBA00048169"/>
    </source>
</evidence>
<dbReference type="PRINTS" id="PR00151">
    <property type="entry name" value="PORPHBDMNASE"/>
</dbReference>
<evidence type="ECO:0000256" key="2">
    <source>
        <dbReference type="ARBA" id="ARBA00004735"/>
    </source>
</evidence>
<dbReference type="Gene3D" id="3.40.190.10">
    <property type="entry name" value="Periplasmic binding protein-like II"/>
    <property type="match status" value="2"/>
</dbReference>
<gene>
    <name evidence="8" type="primary">hemC</name>
    <name evidence="11" type="ordered locus">Sgly_3113</name>
</gene>
<feature type="domain" description="Porphobilinogen deaminase C-terminal" evidence="10">
    <location>
        <begin position="228"/>
        <end position="292"/>
    </location>
</feature>
<dbReference type="STRING" id="645991.Sgly_3113"/>
<accession>F0T109</accession>
<comment type="cofactor">
    <cofactor evidence="8">
        <name>dipyrromethane</name>
        <dbReference type="ChEBI" id="CHEBI:60342"/>
    </cofactor>
    <text evidence="8">Binds 1 dipyrromethane group covalently.</text>
</comment>
<dbReference type="InterPro" id="IPR022419">
    <property type="entry name" value="Porphobilin_deaminase_cofac_BS"/>
</dbReference>
<evidence type="ECO:0000313" key="11">
    <source>
        <dbReference type="EMBL" id="ADY57380.1"/>
    </source>
</evidence>
<dbReference type="PANTHER" id="PTHR11557">
    <property type="entry name" value="PORPHOBILINOGEN DEAMINASE"/>
    <property type="match status" value="1"/>
</dbReference>
<feature type="modified residue" description="S-(dipyrrolylmethanemethyl)cysteine" evidence="8">
    <location>
        <position position="241"/>
    </location>
</feature>
<dbReference type="CDD" id="cd13646">
    <property type="entry name" value="PBP2_EcHMBS_like"/>
    <property type="match status" value="1"/>
</dbReference>
<comment type="subunit">
    <text evidence="4 8">Monomer.</text>
</comment>
<dbReference type="UniPathway" id="UPA00251">
    <property type="reaction ID" value="UER00319"/>
</dbReference>
<evidence type="ECO:0000259" key="9">
    <source>
        <dbReference type="Pfam" id="PF01379"/>
    </source>
</evidence>
<organism evidence="11 12">
    <name type="scientific">Syntrophobotulus glycolicus (strain DSM 8271 / FlGlyR)</name>
    <dbReference type="NCBI Taxonomy" id="645991"/>
    <lineage>
        <taxon>Bacteria</taxon>
        <taxon>Bacillati</taxon>
        <taxon>Bacillota</taxon>
        <taxon>Clostridia</taxon>
        <taxon>Eubacteriales</taxon>
        <taxon>Desulfitobacteriaceae</taxon>
        <taxon>Syntrophobotulus</taxon>
    </lineage>
</organism>
<reference evidence="12" key="2">
    <citation type="submission" date="2011-02" db="EMBL/GenBank/DDBJ databases">
        <title>The complete genome of Syntrophobotulus glycolicus DSM 8271.</title>
        <authorList>
            <person name="Lucas S."/>
            <person name="Copeland A."/>
            <person name="Lapidus A."/>
            <person name="Bruce D."/>
            <person name="Goodwin L."/>
            <person name="Pitluck S."/>
            <person name="Kyrpides N."/>
            <person name="Mavromatis K."/>
            <person name="Pagani I."/>
            <person name="Ivanova N."/>
            <person name="Mikhailova N."/>
            <person name="Chertkov O."/>
            <person name="Held B."/>
            <person name="Detter J.C."/>
            <person name="Tapia R."/>
            <person name="Han C."/>
            <person name="Land M."/>
            <person name="Hauser L."/>
            <person name="Markowitz V."/>
            <person name="Cheng J.-F."/>
            <person name="Hugenholtz P."/>
            <person name="Woyke T."/>
            <person name="Wu D."/>
            <person name="Spring S."/>
            <person name="Schroeder M."/>
            <person name="Brambilla E."/>
            <person name="Klenk H.-P."/>
            <person name="Eisen J.A."/>
        </authorList>
    </citation>
    <scope>NUCLEOTIDE SEQUENCE [LARGE SCALE GENOMIC DNA]</scope>
    <source>
        <strain evidence="12">DSM 8271 / FlGlyR</strain>
    </source>
</reference>
<dbReference type="Gene3D" id="3.30.160.40">
    <property type="entry name" value="Porphobilinogen deaminase, C-terminal domain"/>
    <property type="match status" value="1"/>
</dbReference>
<dbReference type="Pfam" id="PF01379">
    <property type="entry name" value="Porphobil_deam"/>
    <property type="match status" value="1"/>
</dbReference>
<comment type="miscellaneous">
    <text evidence="8">The porphobilinogen subunits are added to the dipyrromethane group.</text>
</comment>
<dbReference type="InterPro" id="IPR036803">
    <property type="entry name" value="Porphobilinogen_deaminase_C_sf"/>
</dbReference>
<dbReference type="NCBIfam" id="TIGR00212">
    <property type="entry name" value="hemC"/>
    <property type="match status" value="1"/>
</dbReference>
<dbReference type="FunFam" id="3.40.190.10:FF:000005">
    <property type="entry name" value="Porphobilinogen deaminase"/>
    <property type="match status" value="1"/>
</dbReference>
<dbReference type="GO" id="GO:0005737">
    <property type="term" value="C:cytoplasm"/>
    <property type="evidence" value="ECO:0007669"/>
    <property type="project" value="UniProtKB-UniRule"/>
</dbReference>
<protein>
    <recommendedName>
        <fullName evidence="8">Porphobilinogen deaminase</fullName>
        <shortName evidence="8">PBG</shortName>
        <ecNumber evidence="8">2.5.1.61</ecNumber>
    </recommendedName>
    <alternativeName>
        <fullName evidence="8">Hydroxymethylbilane synthase</fullName>
        <shortName evidence="8">HMBS</shortName>
    </alternativeName>
    <alternativeName>
        <fullName evidence="8">Pre-uroporphyrinogen synthase</fullName>
    </alternativeName>
</protein>
<evidence type="ECO:0000256" key="3">
    <source>
        <dbReference type="ARBA" id="ARBA00005638"/>
    </source>
</evidence>
<reference evidence="11 12" key="1">
    <citation type="journal article" date="2011" name="Stand. Genomic Sci.">
        <title>Complete genome sequence of Syntrophobotulus glycolicus type strain (FlGlyR).</title>
        <authorList>
            <person name="Han C."/>
            <person name="Mwirichia R."/>
            <person name="Chertkov O."/>
            <person name="Held B."/>
            <person name="Lapidus A."/>
            <person name="Nolan M."/>
            <person name="Lucas S."/>
            <person name="Hammon N."/>
            <person name="Deshpande S."/>
            <person name="Cheng J.F."/>
            <person name="Tapia R."/>
            <person name="Goodwin L."/>
            <person name="Pitluck S."/>
            <person name="Huntemann M."/>
            <person name="Liolios K."/>
            <person name="Ivanova N."/>
            <person name="Pagani I."/>
            <person name="Mavromatis K."/>
            <person name="Ovchinikova G."/>
            <person name="Pati A."/>
            <person name="Chen A."/>
            <person name="Palaniappan K."/>
            <person name="Land M."/>
            <person name="Hauser L."/>
            <person name="Brambilla E.M."/>
            <person name="Rohde M."/>
            <person name="Spring S."/>
            <person name="Sikorski J."/>
            <person name="Goker M."/>
            <person name="Woyke T."/>
            <person name="Bristow J."/>
            <person name="Eisen J.A."/>
            <person name="Markowitz V."/>
            <person name="Hugenholtz P."/>
            <person name="Kyrpides N.C."/>
            <person name="Klenk H.P."/>
            <person name="Detter J.C."/>
        </authorList>
    </citation>
    <scope>NUCLEOTIDE SEQUENCE [LARGE SCALE GENOMIC DNA]</scope>
    <source>
        <strain evidence="12">DSM 8271 / FlGlyR</strain>
    </source>
</reference>
<feature type="domain" description="Porphobilinogen deaminase N-terminal" evidence="9">
    <location>
        <begin position="4"/>
        <end position="212"/>
    </location>
</feature>
<evidence type="ECO:0000259" key="10">
    <source>
        <dbReference type="Pfam" id="PF03900"/>
    </source>
</evidence>
<comment type="pathway">
    <text evidence="2 8">Porphyrin-containing compound metabolism; protoporphyrin-IX biosynthesis; coproporphyrinogen-III from 5-aminolevulinate: step 2/4.</text>
</comment>
<keyword evidence="12" id="KW-1185">Reference proteome</keyword>
<evidence type="ECO:0000256" key="5">
    <source>
        <dbReference type="ARBA" id="ARBA00022679"/>
    </source>
</evidence>
<dbReference type="InterPro" id="IPR022418">
    <property type="entry name" value="Porphobilinogen_deaminase_C"/>
</dbReference>
<name>F0T109_SYNGF</name>
<dbReference type="GO" id="GO:0006782">
    <property type="term" value="P:protoporphyrinogen IX biosynthetic process"/>
    <property type="evidence" value="ECO:0007669"/>
    <property type="project" value="UniProtKB-UniRule"/>
</dbReference>
<dbReference type="OrthoDB" id="9810298at2"/>
<dbReference type="RefSeq" id="WP_013626152.1">
    <property type="nucleotide sequence ID" value="NC_015172.1"/>
</dbReference>
<dbReference type="SUPFAM" id="SSF54782">
    <property type="entry name" value="Porphobilinogen deaminase (hydroxymethylbilane synthase), C-terminal domain"/>
    <property type="match status" value="1"/>
</dbReference>
<keyword evidence="5 8" id="KW-0808">Transferase</keyword>